<keyword evidence="14 16" id="KW-0961">Cell wall biogenesis/degradation</keyword>
<comment type="cofactor">
    <cofactor evidence="1 16">
        <name>FAD</name>
        <dbReference type="ChEBI" id="CHEBI:57692"/>
    </cofactor>
</comment>
<evidence type="ECO:0000256" key="4">
    <source>
        <dbReference type="ARBA" id="ARBA00004752"/>
    </source>
</evidence>
<comment type="catalytic activity">
    <reaction evidence="15 16">
        <text>UDP-N-acetyl-alpha-D-muramate + NADP(+) = UDP-N-acetyl-3-O-(1-carboxyvinyl)-alpha-D-glucosamine + NADPH + H(+)</text>
        <dbReference type="Rhea" id="RHEA:12248"/>
        <dbReference type="ChEBI" id="CHEBI:15378"/>
        <dbReference type="ChEBI" id="CHEBI:57783"/>
        <dbReference type="ChEBI" id="CHEBI:58349"/>
        <dbReference type="ChEBI" id="CHEBI:68483"/>
        <dbReference type="ChEBI" id="CHEBI:70757"/>
        <dbReference type="EC" id="1.3.1.98"/>
    </reaction>
</comment>
<dbReference type="InterPro" id="IPR011601">
    <property type="entry name" value="MurB_C"/>
</dbReference>
<feature type="active site" description="Proton donor" evidence="16">
    <location>
        <position position="242"/>
    </location>
</feature>
<dbReference type="EC" id="1.3.1.98" evidence="16"/>
<evidence type="ECO:0000256" key="7">
    <source>
        <dbReference type="ARBA" id="ARBA00022630"/>
    </source>
</evidence>
<dbReference type="Pfam" id="PF02873">
    <property type="entry name" value="MurB_C"/>
    <property type="match status" value="1"/>
</dbReference>
<accession>A0A1F7I075</accession>
<gene>
    <name evidence="16" type="primary">murB</name>
    <name evidence="18" type="ORF">A3F03_01730</name>
</gene>
<comment type="caution">
    <text evidence="18">The sequence shown here is derived from an EMBL/GenBank/DDBJ whole genome shotgun (WGS) entry which is preliminary data.</text>
</comment>
<evidence type="ECO:0000313" key="18">
    <source>
        <dbReference type="EMBL" id="OGK36794.1"/>
    </source>
</evidence>
<evidence type="ECO:0000256" key="16">
    <source>
        <dbReference type="HAMAP-Rule" id="MF_00037"/>
    </source>
</evidence>
<evidence type="ECO:0000256" key="13">
    <source>
        <dbReference type="ARBA" id="ARBA00023306"/>
    </source>
</evidence>
<comment type="similarity">
    <text evidence="16">Belongs to the MurB family.</text>
</comment>
<protein>
    <recommendedName>
        <fullName evidence="16">UDP-N-acetylenolpyruvoylglucosamine reductase</fullName>
        <ecNumber evidence="16">1.3.1.98</ecNumber>
    </recommendedName>
    <alternativeName>
        <fullName evidence="16">UDP-N-acetylmuramate dehydrogenase</fullName>
    </alternativeName>
</protein>
<dbReference type="HAMAP" id="MF_00037">
    <property type="entry name" value="MurB"/>
    <property type="match status" value="1"/>
</dbReference>
<comment type="subcellular location">
    <subcellularLocation>
        <location evidence="3 16">Cytoplasm</location>
    </subcellularLocation>
</comment>
<dbReference type="GO" id="GO:0008360">
    <property type="term" value="P:regulation of cell shape"/>
    <property type="evidence" value="ECO:0007669"/>
    <property type="project" value="UniProtKB-KW"/>
</dbReference>
<dbReference type="InterPro" id="IPR016167">
    <property type="entry name" value="FAD-bd_PCMH_sub1"/>
</dbReference>
<dbReference type="Proteomes" id="UP000176803">
    <property type="component" value="Unassembled WGS sequence"/>
</dbReference>
<dbReference type="SUPFAM" id="SSF56194">
    <property type="entry name" value="Uridine diphospho-N-Acetylenolpyruvylglucosamine reductase, MurB, C-terminal domain"/>
    <property type="match status" value="1"/>
</dbReference>
<evidence type="ECO:0000256" key="5">
    <source>
        <dbReference type="ARBA" id="ARBA00022490"/>
    </source>
</evidence>
<feature type="domain" description="FAD-binding PCMH-type" evidence="17">
    <location>
        <begin position="16"/>
        <end position="213"/>
    </location>
</feature>
<keyword evidence="6 16" id="KW-0132">Cell division</keyword>
<keyword evidence="10 16" id="KW-0133">Cell shape</keyword>
<keyword evidence="8 16" id="KW-0274">FAD</keyword>
<dbReference type="GO" id="GO:0071555">
    <property type="term" value="P:cell wall organization"/>
    <property type="evidence" value="ECO:0007669"/>
    <property type="project" value="UniProtKB-KW"/>
</dbReference>
<dbReference type="InterPro" id="IPR016166">
    <property type="entry name" value="FAD-bd_PCMH"/>
</dbReference>
<evidence type="ECO:0000256" key="12">
    <source>
        <dbReference type="ARBA" id="ARBA00023002"/>
    </source>
</evidence>
<dbReference type="GO" id="GO:0071949">
    <property type="term" value="F:FAD binding"/>
    <property type="evidence" value="ECO:0007669"/>
    <property type="project" value="InterPro"/>
</dbReference>
<evidence type="ECO:0000256" key="9">
    <source>
        <dbReference type="ARBA" id="ARBA00022857"/>
    </source>
</evidence>
<dbReference type="EMBL" id="MGAC01000053">
    <property type="protein sequence ID" value="OGK36794.1"/>
    <property type="molecule type" value="Genomic_DNA"/>
</dbReference>
<keyword evidence="5 16" id="KW-0963">Cytoplasm</keyword>
<dbReference type="InterPro" id="IPR016169">
    <property type="entry name" value="FAD-bd_PCMH_sub2"/>
</dbReference>
<evidence type="ECO:0000259" key="17">
    <source>
        <dbReference type="PROSITE" id="PS51387"/>
    </source>
</evidence>
<dbReference type="SUPFAM" id="SSF56176">
    <property type="entry name" value="FAD-binding/transporter-associated domain-like"/>
    <property type="match status" value="1"/>
</dbReference>
<dbReference type="AlphaFoldDB" id="A0A1F7I075"/>
<evidence type="ECO:0000256" key="8">
    <source>
        <dbReference type="ARBA" id="ARBA00022827"/>
    </source>
</evidence>
<dbReference type="UniPathway" id="UPA00219"/>
<dbReference type="PANTHER" id="PTHR21071:SF4">
    <property type="entry name" value="UDP-N-ACETYLENOLPYRUVOYLGLUCOSAMINE REDUCTASE"/>
    <property type="match status" value="1"/>
</dbReference>
<dbReference type="PANTHER" id="PTHR21071">
    <property type="entry name" value="UDP-N-ACETYLENOLPYRUVOYLGLUCOSAMINE REDUCTASE"/>
    <property type="match status" value="1"/>
</dbReference>
<dbReference type="InterPro" id="IPR003170">
    <property type="entry name" value="MurB"/>
</dbReference>
<feature type="active site" evidence="16">
    <location>
        <position position="334"/>
    </location>
</feature>
<evidence type="ECO:0000256" key="2">
    <source>
        <dbReference type="ARBA" id="ARBA00003921"/>
    </source>
</evidence>
<comment type="function">
    <text evidence="2 16">Cell wall formation.</text>
</comment>
<comment type="pathway">
    <text evidence="4 16">Cell wall biogenesis; peptidoglycan biosynthesis.</text>
</comment>
<dbReference type="GO" id="GO:0005829">
    <property type="term" value="C:cytosol"/>
    <property type="evidence" value="ECO:0007669"/>
    <property type="project" value="TreeGrafter"/>
</dbReference>
<dbReference type="GO" id="GO:0008762">
    <property type="term" value="F:UDP-N-acetylmuramate dehydrogenase activity"/>
    <property type="evidence" value="ECO:0007669"/>
    <property type="project" value="UniProtKB-UniRule"/>
</dbReference>
<keyword evidence="11 16" id="KW-0573">Peptidoglycan synthesis</keyword>
<evidence type="ECO:0000256" key="14">
    <source>
        <dbReference type="ARBA" id="ARBA00023316"/>
    </source>
</evidence>
<evidence type="ECO:0000256" key="11">
    <source>
        <dbReference type="ARBA" id="ARBA00022984"/>
    </source>
</evidence>
<dbReference type="Gene3D" id="3.30.43.10">
    <property type="entry name" value="Uridine Diphospho-n-acetylenolpyruvylglucosamine Reductase, domain 2"/>
    <property type="match status" value="1"/>
</dbReference>
<dbReference type="Gene3D" id="3.90.78.10">
    <property type="entry name" value="UDP-N-acetylenolpyruvoylglucosamine reductase, C-terminal domain"/>
    <property type="match status" value="1"/>
</dbReference>
<evidence type="ECO:0000256" key="6">
    <source>
        <dbReference type="ARBA" id="ARBA00022618"/>
    </source>
</evidence>
<proteinExistence type="inferred from homology"/>
<sequence length="339" mass="37881">MRIQKNIPLKNFSNYRIGGRAKYFLKVSSVEDLIEGLKQWEEYRISPTLEVGLFILGGGTNILISDKGFDGLVIHPKIKSIKNQSGKESKSQRLIVGGGVLIEDLLNYCIENCLSGLEWAGGLPGTLGGAVRGNAGAFRGEIKDNVVEVTSLDIKTLKIKKRSHLECQFEYRSSVFKSQGEKESERKRVGESESQSGKETEVIVSAVLKLTKGNRDNIEKEINEKIEYRRQRHPLEYPNIGSIFKNMPIEKVPQKLLEQLKDSIKNDPFPVLPTAKLLAVAGLKGKKAGGAMVSWKHPNFIVNLGTATSEDVQKLINQIKEIIKAKYNLELEEEITYLN</sequence>
<evidence type="ECO:0000256" key="1">
    <source>
        <dbReference type="ARBA" id="ARBA00001974"/>
    </source>
</evidence>
<dbReference type="GO" id="GO:0009252">
    <property type="term" value="P:peptidoglycan biosynthetic process"/>
    <property type="evidence" value="ECO:0007669"/>
    <property type="project" value="UniProtKB-UniRule"/>
</dbReference>
<organism evidence="18 19">
    <name type="scientific">Candidatus Roizmanbacteria bacterium RIFCSPHIGHO2_12_FULL_41_11</name>
    <dbReference type="NCBI Taxonomy" id="1802052"/>
    <lineage>
        <taxon>Bacteria</taxon>
        <taxon>Candidatus Roizmaniibacteriota</taxon>
    </lineage>
</organism>
<evidence type="ECO:0000256" key="15">
    <source>
        <dbReference type="ARBA" id="ARBA00048914"/>
    </source>
</evidence>
<evidence type="ECO:0000313" key="19">
    <source>
        <dbReference type="Proteomes" id="UP000176803"/>
    </source>
</evidence>
<dbReference type="NCBIfam" id="TIGR00179">
    <property type="entry name" value="murB"/>
    <property type="match status" value="1"/>
</dbReference>
<evidence type="ECO:0000256" key="10">
    <source>
        <dbReference type="ARBA" id="ARBA00022960"/>
    </source>
</evidence>
<dbReference type="InterPro" id="IPR036318">
    <property type="entry name" value="FAD-bd_PCMH-like_sf"/>
</dbReference>
<feature type="active site" evidence="16">
    <location>
        <position position="172"/>
    </location>
</feature>
<evidence type="ECO:0000256" key="3">
    <source>
        <dbReference type="ARBA" id="ARBA00004496"/>
    </source>
</evidence>
<dbReference type="InterPro" id="IPR036635">
    <property type="entry name" value="MurB_C_sf"/>
</dbReference>
<keyword evidence="9 16" id="KW-0521">NADP</keyword>
<reference evidence="18 19" key="1">
    <citation type="journal article" date="2016" name="Nat. Commun.">
        <title>Thousands of microbial genomes shed light on interconnected biogeochemical processes in an aquifer system.</title>
        <authorList>
            <person name="Anantharaman K."/>
            <person name="Brown C.T."/>
            <person name="Hug L.A."/>
            <person name="Sharon I."/>
            <person name="Castelle C.J."/>
            <person name="Probst A.J."/>
            <person name="Thomas B.C."/>
            <person name="Singh A."/>
            <person name="Wilkins M.J."/>
            <person name="Karaoz U."/>
            <person name="Brodie E.L."/>
            <person name="Williams K.H."/>
            <person name="Hubbard S.S."/>
            <person name="Banfield J.F."/>
        </authorList>
    </citation>
    <scope>NUCLEOTIDE SEQUENCE [LARGE SCALE GENOMIC DNA]</scope>
</reference>
<dbReference type="InterPro" id="IPR006094">
    <property type="entry name" value="Oxid_FAD_bind_N"/>
</dbReference>
<keyword evidence="7 16" id="KW-0285">Flavoprotein</keyword>
<dbReference type="Gene3D" id="3.30.465.10">
    <property type="match status" value="1"/>
</dbReference>
<dbReference type="GO" id="GO:0051301">
    <property type="term" value="P:cell division"/>
    <property type="evidence" value="ECO:0007669"/>
    <property type="project" value="UniProtKB-KW"/>
</dbReference>
<name>A0A1F7I075_9BACT</name>
<keyword evidence="13 16" id="KW-0131">Cell cycle</keyword>
<dbReference type="Pfam" id="PF01565">
    <property type="entry name" value="FAD_binding_4"/>
    <property type="match status" value="1"/>
</dbReference>
<keyword evidence="12 16" id="KW-0560">Oxidoreductase</keyword>
<dbReference type="PROSITE" id="PS51387">
    <property type="entry name" value="FAD_PCMH"/>
    <property type="match status" value="1"/>
</dbReference>